<dbReference type="Proteomes" id="UP000298324">
    <property type="component" value="Unassembled WGS sequence"/>
</dbReference>
<dbReference type="EMBL" id="QFGA01000005">
    <property type="protein sequence ID" value="TEB04090.1"/>
    <property type="molecule type" value="Genomic_DNA"/>
</dbReference>
<comment type="caution">
    <text evidence="1">The sequence shown here is derived from an EMBL/GenBank/DDBJ whole genome shotgun (WGS) entry which is preliminary data.</text>
</comment>
<organism evidence="1 2">
    <name type="scientific">Pelotomaculum schinkii</name>
    <dbReference type="NCBI Taxonomy" id="78350"/>
    <lineage>
        <taxon>Bacteria</taxon>
        <taxon>Bacillati</taxon>
        <taxon>Bacillota</taxon>
        <taxon>Clostridia</taxon>
        <taxon>Eubacteriales</taxon>
        <taxon>Desulfotomaculaceae</taxon>
        <taxon>Pelotomaculum</taxon>
    </lineage>
</organism>
<protein>
    <submittedName>
        <fullName evidence="1">Uncharacterized protein</fullName>
    </submittedName>
</protein>
<dbReference type="AlphaFoldDB" id="A0A4Y7R650"/>
<gene>
    <name evidence="1" type="ORF">Psch_04219</name>
</gene>
<accession>A0A4Y7R650</accession>
<evidence type="ECO:0000313" key="1">
    <source>
        <dbReference type="EMBL" id="TEB04090.1"/>
    </source>
</evidence>
<proteinExistence type="predicted"/>
<name>A0A4Y7R650_9FIRM</name>
<evidence type="ECO:0000313" key="2">
    <source>
        <dbReference type="Proteomes" id="UP000298324"/>
    </source>
</evidence>
<reference evidence="1 2" key="1">
    <citation type="journal article" date="2018" name="Environ. Microbiol.">
        <title>Novel energy conservation strategies and behaviour of Pelotomaculum schinkii driving syntrophic propionate catabolism.</title>
        <authorList>
            <person name="Hidalgo-Ahumada C.A.P."/>
            <person name="Nobu M.K."/>
            <person name="Narihiro T."/>
            <person name="Tamaki H."/>
            <person name="Liu W.T."/>
            <person name="Kamagata Y."/>
            <person name="Stams A.J.M."/>
            <person name="Imachi H."/>
            <person name="Sousa D.Z."/>
        </authorList>
    </citation>
    <scope>NUCLEOTIDE SEQUENCE [LARGE SCALE GENOMIC DNA]</scope>
    <source>
        <strain evidence="1 2">HH</strain>
    </source>
</reference>
<sequence>MQVRIHSHKSYRIYADPRLKSHVSRLKFYALRPTPYDMDLTINVLRVVTKFWS</sequence>
<keyword evidence="2" id="KW-1185">Reference proteome</keyword>